<dbReference type="AlphaFoldDB" id="A0A814KSM5"/>
<dbReference type="Pfam" id="PF01129">
    <property type="entry name" value="ART"/>
    <property type="match status" value="1"/>
</dbReference>
<reference evidence="7" key="1">
    <citation type="submission" date="2021-02" db="EMBL/GenBank/DDBJ databases">
        <authorList>
            <person name="Nowell W R."/>
        </authorList>
    </citation>
    <scope>NUCLEOTIDE SEQUENCE</scope>
</reference>
<sequence length="148" mass="16270">SWLTTKEKHTATLYRGMTIDDNQLTSYQEAIGKSRCWDGFTSTTKNHEKAQTFGNILFIIDANSNGGIDISALSDYDEEEVLLPPGTTFTIDKVHKTETNTLIYLRLPPSPTAASTLIHLYPTPSTSDEHCCDESAMSSGAIKHLTDG</sequence>
<evidence type="ECO:0000256" key="1">
    <source>
        <dbReference type="ARBA" id="ARBA00009558"/>
    </source>
</evidence>
<protein>
    <recommendedName>
        <fullName evidence="6">NAD(P)(+)--arginine ADP-ribosyltransferase</fullName>
        <ecNumber evidence="6">2.4.2.31</ecNumber>
    </recommendedName>
    <alternativeName>
        <fullName evidence="6">Mono(ADP-ribosyl)transferase</fullName>
    </alternativeName>
</protein>
<dbReference type="InterPro" id="IPR000768">
    <property type="entry name" value="ART"/>
</dbReference>
<comment type="caution">
    <text evidence="7">The sequence shown here is derived from an EMBL/GenBank/DDBJ whole genome shotgun (WGS) entry which is preliminary data.</text>
</comment>
<evidence type="ECO:0000313" key="9">
    <source>
        <dbReference type="Proteomes" id="UP000663829"/>
    </source>
</evidence>
<dbReference type="SUPFAM" id="SSF56399">
    <property type="entry name" value="ADP-ribosylation"/>
    <property type="match status" value="1"/>
</dbReference>
<keyword evidence="6" id="KW-0520">NAD</keyword>
<evidence type="ECO:0000256" key="4">
    <source>
        <dbReference type="ARBA" id="ARBA00022695"/>
    </source>
</evidence>
<evidence type="ECO:0000256" key="2">
    <source>
        <dbReference type="ARBA" id="ARBA00022676"/>
    </source>
</evidence>
<name>A0A814KSM5_9BILA</name>
<gene>
    <name evidence="7" type="ORF">GPM918_LOCUS16498</name>
    <name evidence="8" type="ORF">SRO942_LOCUS16498</name>
</gene>
<proteinExistence type="inferred from homology"/>
<dbReference type="OrthoDB" id="423533at2759"/>
<dbReference type="GO" id="GO:0016779">
    <property type="term" value="F:nucleotidyltransferase activity"/>
    <property type="evidence" value="ECO:0007669"/>
    <property type="project" value="UniProtKB-KW"/>
</dbReference>
<keyword evidence="4" id="KW-0548">Nucleotidyltransferase</keyword>
<feature type="non-terminal residue" evidence="7">
    <location>
        <position position="1"/>
    </location>
</feature>
<dbReference type="Proteomes" id="UP000681722">
    <property type="component" value="Unassembled WGS sequence"/>
</dbReference>
<dbReference type="EC" id="2.4.2.31" evidence="6"/>
<dbReference type="GO" id="GO:0106274">
    <property type="term" value="F:NAD+-protein-arginine ADP-ribosyltransferase activity"/>
    <property type="evidence" value="ECO:0007669"/>
    <property type="project" value="UniProtKB-EC"/>
</dbReference>
<evidence type="ECO:0000256" key="6">
    <source>
        <dbReference type="RuleBase" id="RU361228"/>
    </source>
</evidence>
<accession>A0A814KSM5</accession>
<comment type="catalytic activity">
    <reaction evidence="5 6">
        <text>L-arginyl-[protein] + NAD(+) = N(omega)-(ADP-D-ribosyl)-L-arginyl-[protein] + nicotinamide + H(+)</text>
        <dbReference type="Rhea" id="RHEA:19149"/>
        <dbReference type="Rhea" id="RHEA-COMP:10532"/>
        <dbReference type="Rhea" id="RHEA-COMP:15087"/>
        <dbReference type="ChEBI" id="CHEBI:15378"/>
        <dbReference type="ChEBI" id="CHEBI:17154"/>
        <dbReference type="ChEBI" id="CHEBI:29965"/>
        <dbReference type="ChEBI" id="CHEBI:57540"/>
        <dbReference type="ChEBI" id="CHEBI:142554"/>
        <dbReference type="EC" id="2.4.2.31"/>
    </reaction>
</comment>
<keyword evidence="6" id="KW-0521">NADP</keyword>
<evidence type="ECO:0000313" key="7">
    <source>
        <dbReference type="EMBL" id="CAF1055291.1"/>
    </source>
</evidence>
<dbReference type="EMBL" id="CAJNOQ010004346">
    <property type="protein sequence ID" value="CAF1055291.1"/>
    <property type="molecule type" value="Genomic_DNA"/>
</dbReference>
<comment type="similarity">
    <text evidence="1 6">Belongs to the Arg-specific ADP-ribosyltransferase family.</text>
</comment>
<keyword evidence="2 6" id="KW-0328">Glycosyltransferase</keyword>
<evidence type="ECO:0000256" key="5">
    <source>
        <dbReference type="ARBA" id="ARBA00047597"/>
    </source>
</evidence>
<dbReference type="EMBL" id="CAJOBC010004346">
    <property type="protein sequence ID" value="CAF3824408.1"/>
    <property type="molecule type" value="Genomic_DNA"/>
</dbReference>
<dbReference type="Proteomes" id="UP000663829">
    <property type="component" value="Unassembled WGS sequence"/>
</dbReference>
<dbReference type="Gene3D" id="3.90.176.10">
    <property type="entry name" value="Toxin ADP-ribosyltransferase, Chain A, domain 1"/>
    <property type="match status" value="1"/>
</dbReference>
<organism evidence="7 9">
    <name type="scientific">Didymodactylos carnosus</name>
    <dbReference type="NCBI Taxonomy" id="1234261"/>
    <lineage>
        <taxon>Eukaryota</taxon>
        <taxon>Metazoa</taxon>
        <taxon>Spiralia</taxon>
        <taxon>Gnathifera</taxon>
        <taxon>Rotifera</taxon>
        <taxon>Eurotatoria</taxon>
        <taxon>Bdelloidea</taxon>
        <taxon>Philodinida</taxon>
        <taxon>Philodinidae</taxon>
        <taxon>Didymodactylos</taxon>
    </lineage>
</organism>
<keyword evidence="3 6" id="KW-0808">Transferase</keyword>
<dbReference type="PROSITE" id="PS51996">
    <property type="entry name" value="TR_MART"/>
    <property type="match status" value="1"/>
</dbReference>
<evidence type="ECO:0000313" key="8">
    <source>
        <dbReference type="EMBL" id="CAF3824408.1"/>
    </source>
</evidence>
<evidence type="ECO:0000256" key="3">
    <source>
        <dbReference type="ARBA" id="ARBA00022679"/>
    </source>
</evidence>
<keyword evidence="9" id="KW-1185">Reference proteome</keyword>